<evidence type="ECO:0000256" key="2">
    <source>
        <dbReference type="SAM" id="Coils"/>
    </source>
</evidence>
<keyword evidence="5" id="KW-1185">Reference proteome</keyword>
<organism evidence="4 5">
    <name type="scientific">Massiliimalia timonensis</name>
    <dbReference type="NCBI Taxonomy" id="1987501"/>
    <lineage>
        <taxon>Bacteria</taxon>
        <taxon>Bacillati</taxon>
        <taxon>Bacillota</taxon>
        <taxon>Clostridia</taxon>
        <taxon>Eubacteriales</taxon>
        <taxon>Oscillospiraceae</taxon>
        <taxon>Massiliimalia</taxon>
    </lineage>
</organism>
<gene>
    <name evidence="4" type="ORF">H8702_13185</name>
</gene>
<dbReference type="Proteomes" id="UP000632659">
    <property type="component" value="Unassembled WGS sequence"/>
</dbReference>
<evidence type="ECO:0000259" key="3">
    <source>
        <dbReference type="Pfam" id="PF10145"/>
    </source>
</evidence>
<comment type="caution">
    <text evidence="4">The sequence shown here is derived from an EMBL/GenBank/DDBJ whole genome shotgun (WGS) entry which is preliminary data.</text>
</comment>
<dbReference type="InterPro" id="IPR010090">
    <property type="entry name" value="Phage_tape_meas"/>
</dbReference>
<dbReference type="RefSeq" id="WP_187536871.1">
    <property type="nucleotide sequence ID" value="NZ_JACRTL010000011.1"/>
</dbReference>
<accession>A0A8J6P937</accession>
<dbReference type="SUPFAM" id="SSF57997">
    <property type="entry name" value="Tropomyosin"/>
    <property type="match status" value="1"/>
</dbReference>
<protein>
    <submittedName>
        <fullName evidence="4">Phage tail tape measure protein</fullName>
    </submittedName>
</protein>
<feature type="coiled-coil region" evidence="2">
    <location>
        <begin position="774"/>
        <end position="829"/>
    </location>
</feature>
<feature type="coiled-coil region" evidence="2">
    <location>
        <begin position="30"/>
        <end position="197"/>
    </location>
</feature>
<dbReference type="EMBL" id="JACRTL010000011">
    <property type="protein sequence ID" value="MBC8612045.1"/>
    <property type="molecule type" value="Genomic_DNA"/>
</dbReference>
<reference evidence="4" key="1">
    <citation type="submission" date="2020-08" db="EMBL/GenBank/DDBJ databases">
        <title>Genome public.</title>
        <authorList>
            <person name="Liu C."/>
            <person name="Sun Q."/>
        </authorList>
    </citation>
    <scope>NUCLEOTIDE SEQUENCE</scope>
    <source>
        <strain evidence="4">NSJ-15</strain>
    </source>
</reference>
<dbReference type="PANTHER" id="PTHR37813">
    <property type="entry name" value="FELS-2 PROPHAGE PROTEIN"/>
    <property type="match status" value="1"/>
</dbReference>
<keyword evidence="1" id="KW-1188">Viral release from host cell</keyword>
<sequence length="1458" mass="158412">MAINLGVAEGYIELDFSALKQACAGAVKELEKIDREGALAQSELQKLEAASTGVKGAFQEAANASKKLSAEIDSAKRRVDTYQKGIQELNSHISQSKQKQEQLRQEIEKTAAQYDRSQKKVERMAELHGKESEEYQKAAEKAQEHRNKLNQLENQYEMLGRGIEESENRIVDFKMQINNTEAEISDLTRELNDAQNKARIFGSAAKEAGEKWQAAGQKISGVGNALTMGVTTPLLAAGTASVKMALDAESSFAKVSTIADQTVLSYDRMKTGVVEASNQSGIAIVDFNEALYQAISAGVDSGNAIAFTTNMVKLAKGGFTETSKAVDVVTTALNAYGLEASEASAVSDKLIVTQNLGKTTVDELAASLGRVIPTAKNVNVDFDNVSAAMATLTKNGIATAEATTYYNSMLNELGKSGTAADKALRQLTKKGFAELITSGSSMTDILTLLQDHAKKSGKSLSDMFGSAEASKAALTIMKNDGKEYNQILKEMQKSAGATEKAYKKMNDTDLEKFKREINKLKNAGIQAGGKLLPIVTKGVEGIGKLADSFSKLSPEQQEAILKTAGFAAAVGPVVKVVGTLTSGVGTVTKGFGKLIDKLGSTSKIDKGAKALGGVSSVISGINPIAGVAAVGIVGIGTALYKASKDAERADLERRFGDIKLSAEEIEEVAKRLTSNDWTIKIDAVVDANEKLIELEQNIESTLYEINKTEWKVSVGLELTEEEKSNYQANIESYISETQAYIEQKHYTASLAIETMLTPGTSAYENLSTFVSEFYANTESEMKRLGDELAEATNKALSDGIIDEDELKNIEEARKRLQEYVDQLADAEYSASLTRLNVTVPKDGLTVDSFKDLQKEIREQLQTRLNSADETFDLIIQSLNLEYPNGGADYDKLLQEATLQYNSQRGGVIVDALDIEVETINSNFSDQIETFRTDTSNDLQRAFDNAPKDVNAENFWSNVNVEFRKAYQYNSTDVSNSCKEFIEEMTPDAEQLEQVAQVYYDLGMAPPENISNALESTRTFDMMNGGFDHMFDYMAQQISESPALQEAITAAGSKAGDIPEELAEALRINYGLIYDSATGIWTQIQQSSEDATPTITQSMRFCGVTASQSLIDSIKGQEESVQAQTVSLLQQLSQGESLKHDEIMTLFANLGFETSDQLIDSLESQKPEVQAQAVDLLVQMQNASDAEKPGLLMQFQNLGIEVDDSLKNGIISNLQVVKDGTGDMAYTLKTSSGEEIKNITPEFKKFLKQMGVEGVDKLEETVSNTKIDYPDMERADWSGVAKAGLAGMQAYVKQHPLSVTANIFAAGASALRGYASGGIIEQPEFALVGEAGPESIIPLSAGKRSRALSLWEETGKRLGVPDMDLRAATLSAVSSSSRISQQFTEKMQLEIPVTPVIDYQRLAKTLREQFQKNPIVLEPDIRVTTNPTFVVGSKEIAVTIAPEVDAQLGQINKQRMRGM</sequence>
<evidence type="ECO:0000256" key="1">
    <source>
        <dbReference type="ARBA" id="ARBA00022612"/>
    </source>
</evidence>
<evidence type="ECO:0000313" key="4">
    <source>
        <dbReference type="EMBL" id="MBC8612045.1"/>
    </source>
</evidence>
<evidence type="ECO:0000313" key="5">
    <source>
        <dbReference type="Proteomes" id="UP000632659"/>
    </source>
</evidence>
<name>A0A8J6P937_9FIRM</name>
<dbReference type="Pfam" id="PF10145">
    <property type="entry name" value="PhageMin_Tail"/>
    <property type="match status" value="1"/>
</dbReference>
<feature type="coiled-coil region" evidence="2">
    <location>
        <begin position="684"/>
        <end position="736"/>
    </location>
</feature>
<dbReference type="Gene3D" id="1.20.120.330">
    <property type="entry name" value="Nucleotidyltransferases domain 2"/>
    <property type="match status" value="1"/>
</dbReference>
<feature type="domain" description="Phage tail tape measure protein" evidence="3">
    <location>
        <begin position="277"/>
        <end position="465"/>
    </location>
</feature>
<proteinExistence type="predicted"/>
<keyword evidence="2" id="KW-0175">Coiled coil</keyword>
<dbReference type="PANTHER" id="PTHR37813:SF1">
    <property type="entry name" value="FELS-2 PROPHAGE PROTEIN"/>
    <property type="match status" value="1"/>
</dbReference>
<dbReference type="NCBIfam" id="TIGR01760">
    <property type="entry name" value="tape_meas_TP901"/>
    <property type="match status" value="1"/>
</dbReference>